<evidence type="ECO:0000256" key="1">
    <source>
        <dbReference type="SAM" id="MobiDB-lite"/>
    </source>
</evidence>
<organism evidence="2 3">
    <name type="scientific">Brassica cretica</name>
    <name type="common">Mustard</name>
    <dbReference type="NCBI Taxonomy" id="69181"/>
    <lineage>
        <taxon>Eukaryota</taxon>
        <taxon>Viridiplantae</taxon>
        <taxon>Streptophyta</taxon>
        <taxon>Embryophyta</taxon>
        <taxon>Tracheophyta</taxon>
        <taxon>Spermatophyta</taxon>
        <taxon>Magnoliopsida</taxon>
        <taxon>eudicotyledons</taxon>
        <taxon>Gunneridae</taxon>
        <taxon>Pentapetalae</taxon>
        <taxon>rosids</taxon>
        <taxon>malvids</taxon>
        <taxon>Brassicales</taxon>
        <taxon>Brassicaceae</taxon>
        <taxon>Brassiceae</taxon>
        <taxon>Brassica</taxon>
    </lineage>
</organism>
<accession>A0A8S9PTK6</accession>
<proteinExistence type="predicted"/>
<dbReference type="EMBL" id="QGKX02001347">
    <property type="protein sequence ID" value="KAF3524189.1"/>
    <property type="molecule type" value="Genomic_DNA"/>
</dbReference>
<dbReference type="AlphaFoldDB" id="A0A8S9PTK6"/>
<name>A0A8S9PTK6_BRACR</name>
<reference evidence="2" key="1">
    <citation type="submission" date="2019-12" db="EMBL/GenBank/DDBJ databases">
        <title>Genome sequencing and annotation of Brassica cretica.</title>
        <authorList>
            <person name="Studholme D.J."/>
            <person name="Sarris P."/>
        </authorList>
    </citation>
    <scope>NUCLEOTIDE SEQUENCE</scope>
    <source>
        <strain evidence="2">PFS-109/04</strain>
        <tissue evidence="2">Leaf</tissue>
    </source>
</reference>
<feature type="region of interest" description="Disordered" evidence="1">
    <location>
        <begin position="1"/>
        <end position="39"/>
    </location>
</feature>
<feature type="compositionally biased region" description="Basic and acidic residues" evidence="1">
    <location>
        <begin position="10"/>
        <end position="35"/>
    </location>
</feature>
<protein>
    <submittedName>
        <fullName evidence="2">Uncharacterized protein</fullName>
    </submittedName>
</protein>
<gene>
    <name evidence="2" type="ORF">F2Q69_00050416</name>
</gene>
<sequence>MAEESLCGRTGERDALHDGERTHVASNEDSRNAVDDDRESGVYVIDEREASYVRLCCSKKGKLPC</sequence>
<comment type="caution">
    <text evidence="2">The sequence shown here is derived from an EMBL/GenBank/DDBJ whole genome shotgun (WGS) entry which is preliminary data.</text>
</comment>
<evidence type="ECO:0000313" key="2">
    <source>
        <dbReference type="EMBL" id="KAF3524189.1"/>
    </source>
</evidence>
<evidence type="ECO:0000313" key="3">
    <source>
        <dbReference type="Proteomes" id="UP000712600"/>
    </source>
</evidence>
<dbReference type="Proteomes" id="UP000712600">
    <property type="component" value="Unassembled WGS sequence"/>
</dbReference>